<feature type="non-terminal residue" evidence="1">
    <location>
        <position position="63"/>
    </location>
</feature>
<dbReference type="EMBL" id="JANPXH010001115">
    <property type="protein sequence ID" value="MCR6679324.1"/>
    <property type="molecule type" value="Genomic_DNA"/>
</dbReference>
<proteinExistence type="predicted"/>
<dbReference type="AlphaFoldDB" id="A0AAW5N0F2"/>
<accession>A0AAW5N0F2</accession>
<dbReference type="Proteomes" id="UP001206878">
    <property type="component" value="Unassembled WGS sequence"/>
</dbReference>
<evidence type="ECO:0000313" key="1">
    <source>
        <dbReference type="EMBL" id="MCR6679324.1"/>
    </source>
</evidence>
<sequence>MNNNGASESHQNNNLKALISFAHFLGPNVIFYDIKQSDMNPYYRIKCNKCNMLGDRYHLYRVL</sequence>
<organism evidence="1 2">
    <name type="scientific">Escherichia marmotae</name>
    <dbReference type="NCBI Taxonomy" id="1499973"/>
    <lineage>
        <taxon>Bacteria</taxon>
        <taxon>Pseudomonadati</taxon>
        <taxon>Pseudomonadota</taxon>
        <taxon>Gammaproteobacteria</taxon>
        <taxon>Enterobacterales</taxon>
        <taxon>Enterobacteriaceae</taxon>
        <taxon>Escherichia</taxon>
    </lineage>
</organism>
<reference evidence="1" key="1">
    <citation type="submission" date="2022-07" db="EMBL/GenBank/DDBJ databases">
        <title>Diversity of ethanolamine utilization by human commensal Escherichia coli.</title>
        <authorList>
            <person name="Jubelin G."/>
        </authorList>
    </citation>
    <scope>NUCLEOTIDE SEQUENCE</scope>
    <source>
        <strain evidence="1">S1</strain>
    </source>
</reference>
<evidence type="ECO:0000313" key="2">
    <source>
        <dbReference type="Proteomes" id="UP001206878"/>
    </source>
</evidence>
<protein>
    <submittedName>
        <fullName evidence="1">Uncharacterized protein</fullName>
    </submittedName>
</protein>
<name>A0AAW5N0F2_9ESCH</name>
<comment type="caution">
    <text evidence="1">The sequence shown here is derived from an EMBL/GenBank/DDBJ whole genome shotgun (WGS) entry which is preliminary data.</text>
</comment>
<gene>
    <name evidence="1" type="ORF">NVV43_28075</name>
</gene>